<dbReference type="InterPro" id="IPR001547">
    <property type="entry name" value="Glyco_hydro_5"/>
</dbReference>
<dbReference type="Pfam" id="PF00150">
    <property type="entry name" value="Cellulase"/>
    <property type="match status" value="1"/>
</dbReference>
<keyword evidence="3" id="KW-0119">Carbohydrate metabolism</keyword>
<evidence type="ECO:0000256" key="2">
    <source>
        <dbReference type="ARBA" id="ARBA00023001"/>
    </source>
</evidence>
<evidence type="ECO:0000313" key="9">
    <source>
        <dbReference type="Proteomes" id="UP000709295"/>
    </source>
</evidence>
<dbReference type="GO" id="GO:0004553">
    <property type="term" value="F:hydrolase activity, hydrolyzing O-glycosyl compounds"/>
    <property type="evidence" value="ECO:0007669"/>
    <property type="project" value="InterPro"/>
</dbReference>
<accession>A0A8J5MHZ9</accession>
<sequence>MGRLIIKLYWTGYGLHDAFPHSPPSSATLISPQASAVALAPITRREQEREYGMESSASLITSSEMLGSPTYNYSAMLNREDSSDIPDQDYIPQPPAREVFREPSEAQTYGAAGGYGTHGNNCFSTMNAGSPRHSSSGSGNGAAPVSATGTTGGVFTRGSLLDRNIAAVSEPAPGFIEKTQQYKGRYRMWPGIVLIILVVGGAVAGITLSAVHASDFATTRQEEYAQRKADSEKISGGASGSGSDLVSDDGAVGNPKSYPDMGCELPDYQSKNGRIVAVSANGTEVPVDIKGINWFGMETGTAIPLGLWDNADNGTTAYQIASFLADNKFNAVRLPLCVNWILTNPKPETTLINTAENRAISVKNYMSLLKSIVKVLAYRKIGVLLSMHTLTSTDSGSLWYSDEVSEDDFLDAIDTLTENLCSETYWNIMGIDVKNEPSKATWGDGSDTDFHAGAKKIANRMLNGCSNWMGFVEGINADHTVTIDGTKYDYYDWYGGGLQDAADYPLTFSTENKVVYAPHYYTPAVYPQSYFYDGGTQDSNGAIADYVEIDDDTLKSRIKATMADMFGFLADDNSSALLLGEFGGLYSKDLHPELTTQRCTDLSMEVIVESGWAGGFVWSLNPESAYQYNPADTYGTFTEGILEDDWLTANSDFLKGMTALNDLANLRSMPCFEVEESSSGSDSSSSS</sequence>
<feature type="compositionally biased region" description="Polar residues" evidence="5">
    <location>
        <begin position="126"/>
        <end position="137"/>
    </location>
</feature>
<dbReference type="EMBL" id="JAENGY010000048">
    <property type="protein sequence ID" value="KAG6975844.1"/>
    <property type="molecule type" value="Genomic_DNA"/>
</dbReference>
<keyword evidence="2" id="KW-0136">Cellulose degradation</keyword>
<evidence type="ECO:0000256" key="4">
    <source>
        <dbReference type="ARBA" id="ARBA00023326"/>
    </source>
</evidence>
<keyword evidence="6" id="KW-1133">Transmembrane helix</keyword>
<evidence type="ECO:0000256" key="1">
    <source>
        <dbReference type="ARBA" id="ARBA00022801"/>
    </source>
</evidence>
<dbReference type="AlphaFoldDB" id="A0A8J5MHZ9"/>
<comment type="caution">
    <text evidence="8">The sequence shown here is derived from an EMBL/GenBank/DDBJ whole genome shotgun (WGS) entry which is preliminary data.</text>
</comment>
<feature type="region of interest" description="Disordered" evidence="5">
    <location>
        <begin position="126"/>
        <end position="145"/>
    </location>
</feature>
<keyword evidence="1" id="KW-0378">Hydrolase</keyword>
<feature type="compositionally biased region" description="Basic and acidic residues" evidence="5">
    <location>
        <begin position="224"/>
        <end position="233"/>
    </location>
</feature>
<keyword evidence="6" id="KW-0472">Membrane</keyword>
<keyword evidence="9" id="KW-1185">Reference proteome</keyword>
<evidence type="ECO:0000256" key="6">
    <source>
        <dbReference type="SAM" id="Phobius"/>
    </source>
</evidence>
<feature type="compositionally biased region" description="Low complexity" evidence="5">
    <location>
        <begin position="241"/>
        <end position="251"/>
    </location>
</feature>
<dbReference type="Proteomes" id="UP000709295">
    <property type="component" value="Unassembled WGS sequence"/>
</dbReference>
<evidence type="ECO:0000256" key="5">
    <source>
        <dbReference type="SAM" id="MobiDB-lite"/>
    </source>
</evidence>
<feature type="domain" description="Glycoside hydrolase family 5" evidence="7">
    <location>
        <begin position="282"/>
        <end position="622"/>
    </location>
</feature>
<protein>
    <recommendedName>
        <fullName evidence="7">Glycoside hydrolase family 5 domain-containing protein</fullName>
    </recommendedName>
</protein>
<proteinExistence type="predicted"/>
<dbReference type="PANTHER" id="PTHR35923">
    <property type="entry name" value="MAJOR EXTRACELLULAR ENDOGLUCANASE"/>
    <property type="match status" value="1"/>
</dbReference>
<reference evidence="8" key="1">
    <citation type="submission" date="2021-01" db="EMBL/GenBank/DDBJ databases">
        <title>Phytophthora aleatoria, a newly-described species from Pinus radiata is distinct from Phytophthora cactorum isolates based on comparative genomics.</title>
        <authorList>
            <person name="Mcdougal R."/>
            <person name="Panda P."/>
            <person name="Williams N."/>
            <person name="Studholme D.J."/>
        </authorList>
    </citation>
    <scope>NUCLEOTIDE SEQUENCE</scope>
    <source>
        <strain evidence="8">NZFS 4037</strain>
    </source>
</reference>
<keyword evidence="4" id="KW-0624">Polysaccharide degradation</keyword>
<keyword evidence="6" id="KW-0812">Transmembrane</keyword>
<feature type="transmembrane region" description="Helical" evidence="6">
    <location>
        <begin position="188"/>
        <end position="211"/>
    </location>
</feature>
<evidence type="ECO:0000256" key="3">
    <source>
        <dbReference type="ARBA" id="ARBA00023277"/>
    </source>
</evidence>
<gene>
    <name evidence="8" type="ORF">JG688_00001954</name>
</gene>
<dbReference type="GO" id="GO:0030245">
    <property type="term" value="P:cellulose catabolic process"/>
    <property type="evidence" value="ECO:0007669"/>
    <property type="project" value="UniProtKB-KW"/>
</dbReference>
<evidence type="ECO:0000313" key="8">
    <source>
        <dbReference type="EMBL" id="KAG6975844.1"/>
    </source>
</evidence>
<dbReference type="PANTHER" id="PTHR35923:SF2">
    <property type="entry name" value="ENDOGLUCANASE"/>
    <property type="match status" value="1"/>
</dbReference>
<organism evidence="8 9">
    <name type="scientific">Phytophthora aleatoria</name>
    <dbReference type="NCBI Taxonomy" id="2496075"/>
    <lineage>
        <taxon>Eukaryota</taxon>
        <taxon>Sar</taxon>
        <taxon>Stramenopiles</taxon>
        <taxon>Oomycota</taxon>
        <taxon>Peronosporomycetes</taxon>
        <taxon>Peronosporales</taxon>
        <taxon>Peronosporaceae</taxon>
        <taxon>Phytophthora</taxon>
    </lineage>
</organism>
<evidence type="ECO:0000259" key="7">
    <source>
        <dbReference type="Pfam" id="PF00150"/>
    </source>
</evidence>
<name>A0A8J5MHZ9_9STRA</name>
<feature type="region of interest" description="Disordered" evidence="5">
    <location>
        <begin position="224"/>
        <end position="251"/>
    </location>
</feature>